<dbReference type="Proteomes" id="UP000520011">
    <property type="component" value="Unassembled WGS sequence"/>
</dbReference>
<sequence>MTITTQAKYALEEILKEYGKEGIRLSITNGDGDPEIALSLDEPQPTDRIETINGIQVAMDEQAMAILENIMLDVEETEEGLQLILVGL</sequence>
<comment type="caution">
    <text evidence="2">The sequence shown here is derived from an EMBL/GenBank/DDBJ whole genome shotgun (WGS) entry which is preliminary data.</text>
</comment>
<protein>
    <submittedName>
        <fullName evidence="2">Fe-S cluster assembly iron-binding protein IscA</fullName>
    </submittedName>
</protein>
<dbReference type="SUPFAM" id="SSF89360">
    <property type="entry name" value="HesB-like domain"/>
    <property type="match status" value="1"/>
</dbReference>
<evidence type="ECO:0000313" key="3">
    <source>
        <dbReference type="Proteomes" id="UP000520011"/>
    </source>
</evidence>
<keyword evidence="3" id="KW-1185">Reference proteome</keyword>
<organism evidence="2 3">
    <name type="scientific">Anoxybacteroides tepidamans</name>
    <dbReference type="NCBI Taxonomy" id="265948"/>
    <lineage>
        <taxon>Bacteria</taxon>
        <taxon>Bacillati</taxon>
        <taxon>Bacillota</taxon>
        <taxon>Bacilli</taxon>
        <taxon>Bacillales</taxon>
        <taxon>Anoxybacillaceae</taxon>
        <taxon>Anoxybacteroides</taxon>
    </lineage>
</organism>
<dbReference type="RefSeq" id="WP_183250756.1">
    <property type="nucleotide sequence ID" value="NZ_JACHEP010000001.1"/>
</dbReference>
<accession>A0A7W8MT17</accession>
<name>A0A7W8MT17_9BACL</name>
<dbReference type="InterPro" id="IPR035903">
    <property type="entry name" value="HesB-like_dom_sf"/>
</dbReference>
<evidence type="ECO:0000313" key="2">
    <source>
        <dbReference type="EMBL" id="MBB5322947.1"/>
    </source>
</evidence>
<reference evidence="2 3" key="1">
    <citation type="submission" date="2020-08" db="EMBL/GenBank/DDBJ databases">
        <title>Genomic Encyclopedia of Type Strains, Phase IV (KMG-IV): sequencing the most valuable type-strain genomes for metagenomic binning, comparative biology and taxonomic classification.</title>
        <authorList>
            <person name="Goeker M."/>
        </authorList>
    </citation>
    <scope>NUCLEOTIDE SEQUENCE [LARGE SCALE GENOMIC DNA]</scope>
    <source>
        <strain evidence="2 3">DSM 16325</strain>
    </source>
</reference>
<feature type="domain" description="Core" evidence="1">
    <location>
        <begin position="1"/>
        <end position="83"/>
    </location>
</feature>
<dbReference type="Pfam" id="PF01521">
    <property type="entry name" value="Fe-S_biosyn"/>
    <property type="match status" value="1"/>
</dbReference>
<dbReference type="AlphaFoldDB" id="A0A7W8MT17"/>
<dbReference type="InterPro" id="IPR000361">
    <property type="entry name" value="ATAP_core_dom"/>
</dbReference>
<evidence type="ECO:0000259" key="1">
    <source>
        <dbReference type="Pfam" id="PF01521"/>
    </source>
</evidence>
<dbReference type="Gene3D" id="2.60.300.12">
    <property type="entry name" value="HesB-like domain"/>
    <property type="match status" value="1"/>
</dbReference>
<dbReference type="EMBL" id="JACHEP010000001">
    <property type="protein sequence ID" value="MBB5322947.1"/>
    <property type="molecule type" value="Genomic_DNA"/>
</dbReference>
<proteinExistence type="predicted"/>
<gene>
    <name evidence="2" type="ORF">HNQ34_000024</name>
</gene>